<keyword evidence="2" id="KW-0067">ATP-binding</keyword>
<protein>
    <submittedName>
        <fullName evidence="3">Helix-turn-helix transcriptional regulator</fullName>
    </submittedName>
</protein>
<keyword evidence="4" id="KW-1185">Reference proteome</keyword>
<accession>A0A940WN71</accession>
<gene>
    <name evidence="3" type="ORF">JOL79_33575</name>
</gene>
<dbReference type="GO" id="GO:0005737">
    <property type="term" value="C:cytoplasm"/>
    <property type="evidence" value="ECO:0007669"/>
    <property type="project" value="TreeGrafter"/>
</dbReference>
<keyword evidence="1" id="KW-0547">Nucleotide-binding</keyword>
<name>A0A940WN71_9ACTN</name>
<dbReference type="PANTHER" id="PTHR16305">
    <property type="entry name" value="TESTICULAR SOLUBLE ADENYLYL CYCLASE"/>
    <property type="match status" value="1"/>
</dbReference>
<dbReference type="GO" id="GO:0005524">
    <property type="term" value="F:ATP binding"/>
    <property type="evidence" value="ECO:0007669"/>
    <property type="project" value="UniProtKB-KW"/>
</dbReference>
<evidence type="ECO:0000256" key="1">
    <source>
        <dbReference type="ARBA" id="ARBA00022741"/>
    </source>
</evidence>
<comment type="caution">
    <text evidence="3">The sequence shown here is derived from an EMBL/GenBank/DDBJ whole genome shotgun (WGS) entry which is preliminary data.</text>
</comment>
<evidence type="ECO:0000313" key="4">
    <source>
        <dbReference type="Proteomes" id="UP000674234"/>
    </source>
</evidence>
<feature type="non-terminal residue" evidence="3">
    <location>
        <position position="1"/>
    </location>
</feature>
<proteinExistence type="predicted"/>
<dbReference type="EMBL" id="JAFCNB010000066">
    <property type="protein sequence ID" value="MBP2708710.1"/>
    <property type="molecule type" value="Genomic_DNA"/>
</dbReference>
<organism evidence="3 4">
    <name type="scientific">Microbispora oryzae</name>
    <dbReference type="NCBI Taxonomy" id="2806554"/>
    <lineage>
        <taxon>Bacteria</taxon>
        <taxon>Bacillati</taxon>
        <taxon>Actinomycetota</taxon>
        <taxon>Actinomycetes</taxon>
        <taxon>Streptosporangiales</taxon>
        <taxon>Streptosporangiaceae</taxon>
        <taxon>Microbispora</taxon>
    </lineage>
</organism>
<feature type="non-terminal residue" evidence="3">
    <location>
        <position position="393"/>
    </location>
</feature>
<reference evidence="3" key="1">
    <citation type="submission" date="2021-02" db="EMBL/GenBank/DDBJ databases">
        <title>Draft genome sequence of Microbispora sp. RL4-1S isolated from rice leaves in Thailand.</title>
        <authorList>
            <person name="Muangham S."/>
            <person name="Duangmal K."/>
        </authorList>
    </citation>
    <scope>NUCLEOTIDE SEQUENCE</scope>
    <source>
        <strain evidence="3">RL4-1S</strain>
    </source>
</reference>
<evidence type="ECO:0000256" key="2">
    <source>
        <dbReference type="ARBA" id="ARBA00022840"/>
    </source>
</evidence>
<dbReference type="Proteomes" id="UP000674234">
    <property type="component" value="Unassembled WGS sequence"/>
</dbReference>
<sequence>EALETVFGMRGGTPPQRFLVGLAVLSLLSDASEGSPLLCVIDDAQWMDRASAQVLGFVARRLLAESVALVFGSRQRAQDLIGLPELEVTGLRAVDAHALLNAVTHVRIDQHIRNRFVAETRGNPLALLELPRELAVVRSAGGFGLAEADTLPGRIEQSFLARIEGLPEQTRLLLLVAAAEPTGDPSLVWRAAEHLGVMPESVLASGTDGLLEFDVRVIFRHPLVRSAVYRSAKEEDRRAVHLALAEVTDAEADPDRRAWHLASATTGPDESVAAELERCAGRAQARGGLAAAAAFLQRSVALTVDTAQRAERALAAADAGLRAGDIEAARQFADIADSDAQNEFQRVRAQLVRGHITFAAGFNNEAPLMLLTAAQRLEPFDMDLARETYLIAW</sequence>
<dbReference type="GO" id="GO:0004016">
    <property type="term" value="F:adenylate cyclase activity"/>
    <property type="evidence" value="ECO:0007669"/>
    <property type="project" value="TreeGrafter"/>
</dbReference>
<dbReference type="AlphaFoldDB" id="A0A940WN71"/>
<dbReference type="PANTHER" id="PTHR16305:SF35">
    <property type="entry name" value="TRANSCRIPTIONAL ACTIVATOR DOMAIN"/>
    <property type="match status" value="1"/>
</dbReference>
<evidence type="ECO:0000313" key="3">
    <source>
        <dbReference type="EMBL" id="MBP2708710.1"/>
    </source>
</evidence>